<sequence length="235" mass="26545">MHPGQALYSQPQAQQPVYQPQAQQPVYQPNPQQSNQRGTQPTYSHRQPNQQPRTVRPQQRSTAHSGTNANNDNFERYCGAFPPFFSLKCHASQGAVELKPSQTKSNEWHTIMLEGALAIGQRQYNWASKTAIQITKTEICYVTAVFLGLLREFEAKSHGPQKNKGFRLQWQENRGKSSLFINVFEGGKKAIAVPISAHDALMFGHMCCCQYVLNFPTLSVESFIESLKLLKHLNV</sequence>
<evidence type="ECO:0000313" key="2">
    <source>
        <dbReference type="EMBL" id="GIU40943.1"/>
    </source>
</evidence>
<dbReference type="RefSeq" id="WP_220756893.1">
    <property type="nucleotide sequence ID" value="NZ_BPEU01000013.1"/>
</dbReference>
<accession>A0ABQ4P0B4</accession>
<feature type="compositionally biased region" description="Polar residues" evidence="1">
    <location>
        <begin position="37"/>
        <end position="72"/>
    </location>
</feature>
<evidence type="ECO:0000313" key="3">
    <source>
        <dbReference type="Proteomes" id="UP000773469"/>
    </source>
</evidence>
<reference evidence="2 3" key="1">
    <citation type="submission" date="2021-05" db="EMBL/GenBank/DDBJ databases">
        <title>Molecular characterization for Shewanella algae harboring chromosomal blaOXA-55-like strains isolated from clinical and environment sample.</title>
        <authorList>
            <person name="Ohama Y."/>
            <person name="Aoki K."/>
            <person name="Harada S."/>
            <person name="Moriya K."/>
            <person name="Ishii Y."/>
            <person name="Tateda K."/>
        </authorList>
    </citation>
    <scope>NUCLEOTIDE SEQUENCE [LARGE SCALE GENOMIC DNA]</scope>
    <source>
        <strain evidence="2 3">MBTL60-118</strain>
    </source>
</reference>
<comment type="caution">
    <text evidence="2">The sequence shown here is derived from an EMBL/GenBank/DDBJ whole genome shotgun (WGS) entry which is preliminary data.</text>
</comment>
<name>A0ABQ4P0B4_SHECO</name>
<proteinExistence type="predicted"/>
<organism evidence="2 3">
    <name type="scientific">Shewanella colwelliana</name>
    <name type="common">Alteromonas colwelliana</name>
    <dbReference type="NCBI Taxonomy" id="23"/>
    <lineage>
        <taxon>Bacteria</taxon>
        <taxon>Pseudomonadati</taxon>
        <taxon>Pseudomonadota</taxon>
        <taxon>Gammaproteobacteria</taxon>
        <taxon>Alteromonadales</taxon>
        <taxon>Shewanellaceae</taxon>
        <taxon>Shewanella</taxon>
    </lineage>
</organism>
<dbReference type="EMBL" id="BPEU01000013">
    <property type="protein sequence ID" value="GIU40943.1"/>
    <property type="molecule type" value="Genomic_DNA"/>
</dbReference>
<evidence type="ECO:0000256" key="1">
    <source>
        <dbReference type="SAM" id="MobiDB-lite"/>
    </source>
</evidence>
<feature type="region of interest" description="Disordered" evidence="1">
    <location>
        <begin position="1"/>
        <end position="72"/>
    </location>
</feature>
<feature type="compositionally biased region" description="Low complexity" evidence="1">
    <location>
        <begin position="9"/>
        <end position="36"/>
    </location>
</feature>
<dbReference type="Proteomes" id="UP000773469">
    <property type="component" value="Unassembled WGS sequence"/>
</dbReference>
<gene>
    <name evidence="2" type="ORF">TUM3794_20110</name>
</gene>
<keyword evidence="3" id="KW-1185">Reference proteome</keyword>
<protein>
    <submittedName>
        <fullName evidence="2">Uncharacterized protein</fullName>
    </submittedName>
</protein>